<accession>A0A1X6X1Q0</accession>
<dbReference type="InterPro" id="IPR014487">
    <property type="entry name" value="DUF3151"/>
</dbReference>
<evidence type="ECO:0000313" key="3">
    <source>
        <dbReference type="Proteomes" id="UP000195981"/>
    </source>
</evidence>
<reference evidence="2 3" key="1">
    <citation type="submission" date="2017-02" db="EMBL/GenBank/DDBJ databases">
        <authorList>
            <person name="Peterson S.W."/>
        </authorList>
    </citation>
    <scope>NUCLEOTIDE SEQUENCE [LARGE SCALE GENOMIC DNA]</scope>
    <source>
        <strain evidence="2 3">CIP104813</strain>
    </source>
</reference>
<feature type="region of interest" description="Disordered" evidence="1">
    <location>
        <begin position="1"/>
        <end position="33"/>
    </location>
</feature>
<gene>
    <name evidence="2" type="ORF">FM110_08170</name>
</gene>
<evidence type="ECO:0000313" key="2">
    <source>
        <dbReference type="EMBL" id="SLM92409.1"/>
    </source>
</evidence>
<dbReference type="PIRSF" id="PIRSF017349">
    <property type="entry name" value="UCP017349"/>
    <property type="match status" value="1"/>
</dbReference>
<dbReference type="OrthoDB" id="3826919at2"/>
<dbReference type="Pfam" id="PF11349">
    <property type="entry name" value="DUF3151"/>
    <property type="match status" value="1"/>
</dbReference>
<protein>
    <recommendedName>
        <fullName evidence="4">DUF3151 domain-containing protein</fullName>
    </recommendedName>
</protein>
<evidence type="ECO:0000256" key="1">
    <source>
        <dbReference type="SAM" id="MobiDB-lite"/>
    </source>
</evidence>
<dbReference type="Proteomes" id="UP000195981">
    <property type="component" value="Unassembled WGS sequence"/>
</dbReference>
<organism evidence="2 3">
    <name type="scientific">Brachybacterium nesterenkovii</name>
    <dbReference type="NCBI Taxonomy" id="47847"/>
    <lineage>
        <taxon>Bacteria</taxon>
        <taxon>Bacillati</taxon>
        <taxon>Actinomycetota</taxon>
        <taxon>Actinomycetes</taxon>
        <taxon>Micrococcales</taxon>
        <taxon>Dermabacteraceae</taxon>
        <taxon>Brachybacterium</taxon>
    </lineage>
</organism>
<name>A0A1X6X1Q0_9MICO</name>
<sequence length="150" mass="15934">MAENDPARPAPEPAVLPGQNLLGIPPTLLPEDHPDVEVAEAVREGADPRELAAGRPDSSLAWALLAQEALSDGDDVAAYAYARTGYHRGLDALRRAGWRGQGPIPASHAPNRGFLHALALLGEAASRIGERDEAERIIAFLREADPTLVP</sequence>
<dbReference type="RefSeq" id="WP_087104273.1">
    <property type="nucleotide sequence ID" value="NZ_FWFG01000068.1"/>
</dbReference>
<dbReference type="AlphaFoldDB" id="A0A1X6X1Q0"/>
<keyword evidence="3" id="KW-1185">Reference proteome</keyword>
<proteinExistence type="predicted"/>
<evidence type="ECO:0008006" key="4">
    <source>
        <dbReference type="Google" id="ProtNLM"/>
    </source>
</evidence>
<dbReference type="EMBL" id="FWFG01000068">
    <property type="protein sequence ID" value="SLM92409.1"/>
    <property type="molecule type" value="Genomic_DNA"/>
</dbReference>